<dbReference type="PANTHER" id="PTHR43235">
    <property type="entry name" value="GLUTAMINE AMIDOTRANSFERASE PB2B2.05-RELATED"/>
    <property type="match status" value="1"/>
</dbReference>
<dbReference type="InterPro" id="IPR044668">
    <property type="entry name" value="PuuD-like"/>
</dbReference>
<evidence type="ECO:0000313" key="2">
    <source>
        <dbReference type="Proteomes" id="UP001595387"/>
    </source>
</evidence>
<name>A0ABV7A8P7_9BACI</name>
<dbReference type="Pfam" id="PF07722">
    <property type="entry name" value="Peptidase_C26"/>
    <property type="match status" value="1"/>
</dbReference>
<sequence>MKPVIGVTSSMEVDQSHYSVTQRNIKAIIRAGGLPVILPYFLDDEDVKEIADKIDGLYATGGYDIDPTIFGEEPHRELGTIIPERDQSEMAVIKKMLETGKPVLGVCRGAQILNIATGGDMYQDIYTQMDKELLQHSQKAPFSHASHFVNVLEGSLLHRLTGSVQLKVNSLHHQANRNVSGDFQISGTATDGVVEAVESKSHRFALGLQWHPEAMAERGDQASLEIYEAFMEECAKK</sequence>
<organism evidence="1 2">
    <name type="scientific">Virgibacillus sediminis</name>
    <dbReference type="NCBI Taxonomy" id="202260"/>
    <lineage>
        <taxon>Bacteria</taxon>
        <taxon>Bacillati</taxon>
        <taxon>Bacillota</taxon>
        <taxon>Bacilli</taxon>
        <taxon>Bacillales</taxon>
        <taxon>Bacillaceae</taxon>
        <taxon>Virgibacillus</taxon>
    </lineage>
</organism>
<dbReference type="SUPFAM" id="SSF52317">
    <property type="entry name" value="Class I glutamine amidotransferase-like"/>
    <property type="match status" value="1"/>
</dbReference>
<dbReference type="PROSITE" id="PS51273">
    <property type="entry name" value="GATASE_TYPE_1"/>
    <property type="match status" value="1"/>
</dbReference>
<reference evidence="2" key="1">
    <citation type="journal article" date="2019" name="Int. J. Syst. Evol. Microbiol.">
        <title>The Global Catalogue of Microorganisms (GCM) 10K type strain sequencing project: providing services to taxonomists for standard genome sequencing and annotation.</title>
        <authorList>
            <consortium name="The Broad Institute Genomics Platform"/>
            <consortium name="The Broad Institute Genome Sequencing Center for Infectious Disease"/>
            <person name="Wu L."/>
            <person name="Ma J."/>
        </authorList>
    </citation>
    <scope>NUCLEOTIDE SEQUENCE [LARGE SCALE GENOMIC DNA]</scope>
    <source>
        <strain evidence="2">KCTC 13193</strain>
    </source>
</reference>
<dbReference type="CDD" id="cd01745">
    <property type="entry name" value="GATase1_2"/>
    <property type="match status" value="1"/>
</dbReference>
<keyword evidence="1" id="KW-0378">Hydrolase</keyword>
<comment type="caution">
    <text evidence="1">The sequence shown here is derived from an EMBL/GenBank/DDBJ whole genome shotgun (WGS) entry which is preliminary data.</text>
</comment>
<dbReference type="GO" id="GO:0016787">
    <property type="term" value="F:hydrolase activity"/>
    <property type="evidence" value="ECO:0007669"/>
    <property type="project" value="UniProtKB-KW"/>
</dbReference>
<dbReference type="InterPro" id="IPR011697">
    <property type="entry name" value="Peptidase_C26"/>
</dbReference>
<accession>A0ABV7A8P7</accession>
<keyword evidence="2" id="KW-1185">Reference proteome</keyword>
<proteinExistence type="predicted"/>
<gene>
    <name evidence="1" type="ORF">ACFODW_14290</name>
</gene>
<protein>
    <submittedName>
        <fullName evidence="1">Gamma-glutamyl-gamma-aminobutyrate hydrolase family protein</fullName>
    </submittedName>
</protein>
<dbReference type="PANTHER" id="PTHR43235:SF1">
    <property type="entry name" value="GLUTAMINE AMIDOTRANSFERASE PB2B2.05-RELATED"/>
    <property type="match status" value="1"/>
</dbReference>
<evidence type="ECO:0000313" key="1">
    <source>
        <dbReference type="EMBL" id="MFC2949487.1"/>
    </source>
</evidence>
<dbReference type="Proteomes" id="UP001595387">
    <property type="component" value="Unassembled WGS sequence"/>
</dbReference>
<dbReference type="Gene3D" id="3.40.50.880">
    <property type="match status" value="1"/>
</dbReference>
<dbReference type="RefSeq" id="WP_390307458.1">
    <property type="nucleotide sequence ID" value="NZ_JBHRRZ010000037.1"/>
</dbReference>
<dbReference type="InterPro" id="IPR029062">
    <property type="entry name" value="Class_I_gatase-like"/>
</dbReference>
<dbReference type="EMBL" id="JBHRRZ010000037">
    <property type="protein sequence ID" value="MFC2949487.1"/>
    <property type="molecule type" value="Genomic_DNA"/>
</dbReference>